<keyword evidence="7" id="KW-0511">Multifunctional enzyme</keyword>
<dbReference type="SUPFAM" id="SSF47336">
    <property type="entry name" value="ACP-like"/>
    <property type="match status" value="2"/>
</dbReference>
<dbReference type="SUPFAM" id="SSF53474">
    <property type="entry name" value="alpha/beta-Hydrolases"/>
    <property type="match status" value="1"/>
</dbReference>
<dbReference type="InterPro" id="IPR000873">
    <property type="entry name" value="AMP-dep_synth/lig_dom"/>
</dbReference>
<dbReference type="Pfam" id="PF00501">
    <property type="entry name" value="AMP-binding"/>
    <property type="match status" value="2"/>
</dbReference>
<feature type="transmembrane region" description="Helical" evidence="10">
    <location>
        <begin position="3466"/>
        <end position="3485"/>
    </location>
</feature>
<dbReference type="CDD" id="cd00833">
    <property type="entry name" value="PKS"/>
    <property type="match status" value="1"/>
</dbReference>
<dbReference type="InterPro" id="IPR018201">
    <property type="entry name" value="Ketoacyl_synth_AS"/>
</dbReference>
<evidence type="ECO:0000256" key="9">
    <source>
        <dbReference type="SAM" id="MobiDB-lite"/>
    </source>
</evidence>
<dbReference type="InterPro" id="IPR006162">
    <property type="entry name" value="Ppantetheine_attach_site"/>
</dbReference>
<comment type="cofactor">
    <cofactor evidence="1">
        <name>pantetheine 4'-phosphate</name>
        <dbReference type="ChEBI" id="CHEBI:47942"/>
    </cofactor>
</comment>
<feature type="transmembrane region" description="Helical" evidence="10">
    <location>
        <begin position="3583"/>
        <end position="3608"/>
    </location>
</feature>
<dbReference type="Gene3D" id="3.30.559.30">
    <property type="entry name" value="Nonribosomal peptide synthetase, condensation domain"/>
    <property type="match status" value="2"/>
</dbReference>
<dbReference type="InterPro" id="IPR014043">
    <property type="entry name" value="Acyl_transferase_dom"/>
</dbReference>
<dbReference type="FunFam" id="3.40.50.12780:FF:000012">
    <property type="entry name" value="Non-ribosomal peptide synthetase"/>
    <property type="match status" value="1"/>
</dbReference>
<dbReference type="GO" id="GO:0022857">
    <property type="term" value="F:transmembrane transporter activity"/>
    <property type="evidence" value="ECO:0007669"/>
    <property type="project" value="InterPro"/>
</dbReference>
<dbReference type="Pfam" id="PF00109">
    <property type="entry name" value="ketoacyl-synt"/>
    <property type="match status" value="1"/>
</dbReference>
<accession>A0A4R6SE50</accession>
<dbReference type="InterPro" id="IPR020841">
    <property type="entry name" value="PKS_Beta-ketoAc_synthase_dom"/>
</dbReference>
<dbReference type="GO" id="GO:0043041">
    <property type="term" value="P:amino acid activation for nonribosomal peptide biosynthetic process"/>
    <property type="evidence" value="ECO:0007669"/>
    <property type="project" value="TreeGrafter"/>
</dbReference>
<evidence type="ECO:0000256" key="4">
    <source>
        <dbReference type="ARBA" id="ARBA00022679"/>
    </source>
</evidence>
<dbReference type="FunFam" id="1.10.1200.10:FF:000016">
    <property type="entry name" value="Non-ribosomal peptide synthase"/>
    <property type="match status" value="1"/>
</dbReference>
<evidence type="ECO:0000256" key="8">
    <source>
        <dbReference type="ARBA" id="ARBA00029443"/>
    </source>
</evidence>
<keyword evidence="5" id="KW-0276">Fatty acid metabolism</keyword>
<dbReference type="SUPFAM" id="SSF103473">
    <property type="entry name" value="MFS general substrate transporter"/>
    <property type="match status" value="1"/>
</dbReference>
<feature type="transmembrane region" description="Helical" evidence="10">
    <location>
        <begin position="3374"/>
        <end position="3395"/>
    </location>
</feature>
<evidence type="ECO:0000256" key="1">
    <source>
        <dbReference type="ARBA" id="ARBA00001957"/>
    </source>
</evidence>
<comment type="caution">
    <text evidence="13">The sequence shown here is derived from an EMBL/GenBank/DDBJ whole genome shotgun (WGS) entry which is preliminary data.</text>
</comment>
<dbReference type="PANTHER" id="PTHR45527:SF1">
    <property type="entry name" value="FATTY ACID SYNTHASE"/>
    <property type="match status" value="1"/>
</dbReference>
<dbReference type="FunFam" id="3.40.50.980:FF:000001">
    <property type="entry name" value="Non-ribosomal peptide synthetase"/>
    <property type="match status" value="1"/>
</dbReference>
<dbReference type="SUPFAM" id="SSF56801">
    <property type="entry name" value="Acetyl-CoA synthetase-like"/>
    <property type="match status" value="2"/>
</dbReference>
<dbReference type="InterPro" id="IPR014030">
    <property type="entry name" value="Ketoacyl_synth_N"/>
</dbReference>
<dbReference type="Gene3D" id="1.20.1250.20">
    <property type="entry name" value="MFS general substrate transporter like domains"/>
    <property type="match status" value="1"/>
</dbReference>
<dbReference type="InterPro" id="IPR001227">
    <property type="entry name" value="Ac_transferase_dom_sf"/>
</dbReference>
<organism evidence="13 14">
    <name type="scientific">Labedaea rhizosphaerae</name>
    <dbReference type="NCBI Taxonomy" id="598644"/>
    <lineage>
        <taxon>Bacteria</taxon>
        <taxon>Bacillati</taxon>
        <taxon>Actinomycetota</taxon>
        <taxon>Actinomycetes</taxon>
        <taxon>Pseudonocardiales</taxon>
        <taxon>Pseudonocardiaceae</taxon>
        <taxon>Labedaea</taxon>
    </lineage>
</organism>
<dbReference type="InterPro" id="IPR016039">
    <property type="entry name" value="Thiolase-like"/>
</dbReference>
<keyword evidence="10" id="KW-0812">Transmembrane</keyword>
<dbReference type="CDD" id="cd12116">
    <property type="entry name" value="A_NRPS_Ta1_like"/>
    <property type="match status" value="1"/>
</dbReference>
<dbReference type="InterPro" id="IPR020845">
    <property type="entry name" value="AMP-binding_CS"/>
</dbReference>
<feature type="transmembrane region" description="Helical" evidence="10">
    <location>
        <begin position="3639"/>
        <end position="3660"/>
    </location>
</feature>
<dbReference type="InterPro" id="IPR029058">
    <property type="entry name" value="AB_hydrolase_fold"/>
</dbReference>
<dbReference type="InterPro" id="IPR014031">
    <property type="entry name" value="Ketoacyl_synth_C"/>
</dbReference>
<dbReference type="SMART" id="SM00823">
    <property type="entry name" value="PKS_PP"/>
    <property type="match status" value="3"/>
</dbReference>
<dbReference type="FunFam" id="3.30.300.30:FF:000015">
    <property type="entry name" value="Nonribosomal peptide synthase SidD"/>
    <property type="match status" value="1"/>
</dbReference>
<dbReference type="FunFam" id="2.30.38.10:FF:000001">
    <property type="entry name" value="Non-ribosomal peptide synthetase PvdI"/>
    <property type="match status" value="1"/>
</dbReference>
<dbReference type="PROSITE" id="PS00012">
    <property type="entry name" value="PHOSPHOPANTETHEINE"/>
    <property type="match status" value="1"/>
</dbReference>
<sequence length="3766" mass="401094">MSVQDGVTPDVSMAALRQVLRARTRNANQIPRRGGTGPAPMSFAQARMWYLDRQAPGATNYLLPLAYWLSGPLDVAALRRALTALAARHESLRTTYAGDDDGADGALVQIVAEPADVPLSLVDTTEAELRGQLAAELARPMDLAAQPPVRATLFRLDPVDHVLVLTLHHIATDARSMDILVSELGDLYRGDRALAEPALQYADYAVWQQERFAGPERERQLAYWRAALEGAPTVLDLPTTRPRPATQSDAGAVVEFAWPAPPGFAALCKQHQATPAMVLFAAYQVVLGRYTGRTDLLTGISIANRERPEVAGVVGLFLNTLAIRTSLAGAPDFATVVERVRDTMLGAFEHQDLPFEHVVEALRPQRLPGRTPLVQVRFAYQDGEVPLPDLGDVAATAVDVPDDTTKADLSLIVRGAQAWLQYSTDLFDEDAMRRLATHLRRVLDAAVAEPDRPVHTLPMVADEEVAPGIGAPLPAETPSLAELFARAVARVPDAVAVTSGAQTMTYAELDAAAEAWARAIHARGVGRGDLVALCLDRGIDLVVGMLAVARTGAAYLPLDPAHPVDRLRWVEQDATPALILSRPGIFAGPVVDVTAPQWPGAAAAFEPVRTGPDDVVYVIYTSGSTGRPKGVLVTQRGVATYVGWAGGNYPLEGGSPVHSSAAFDITVTSLLVPLLAGHGVHLLSGGAEALGELLRSRSEPFGLVKITPAHLDLLAGQLEPGEAAGRVRAIVSGGEQLTAERLRFWRANAPDTKLYNHYGPTETTVGCAGYTIPDDFPDSGAVPIGRPVTGARLYVLDAALQPLPAGVPGELYIGGAGVARGYLNRPGLTAQRFVPDPFAGSGQRMYATGDLARWRPDGTLEYLGRIDRQVKVNGYRIEPGEIEHLLARQPSVTASVVKVREDEPGDRRLVAYVVGQATEAALRQALGEALPAYMTPANFVFLDALPLTANGKVDHAALPSLKQARTAPAPVTGGVTEVLTRIWGELLGREHVGLNDNFFDLGGHSLLLLKMHRKLRTEFGERVTVTDLFQHTTISALARFLGAAAPAPKAAAKTTVSTGDIAIIGMALRYPGASNPEEFWSTITAGTDVVRQFSAEEMIADGADPSWLTDPDYVTSGAVLDGLDRFDAAFFGISPREAEILDPGHRLFLECCWEALETAGHAPEQSGRKVGVFAGASRSIYLTENIAAAPDVARAIGEYQLQLATDKDYLPIRASYKLDLRGPSISVNTACSTSLVAVHMARRSLMAGECEVAIAGAASIDPQQRRGYRYDPGGIMSPDGHCRPFDAGARGTISSNGVGVVVLKRLADALRDGDPIRAVIRGSAVNNDGGARAGFSAPGVDGQVDVITSALADAGVSPRSIGYVEAHGTGTVLGDPIEVSSLTKAYRASTTDTGYCVLGSVKGVIGHTSAAAGVAGLIKTVLAMEHKTLPPSVNLVEPNPTADFPASPFRFTAAPTPWVADGPLRAGVSSFGMGGTNAHVILEQAPPVEAPKPTTAPTAEPQLVVLSAKTPTALDAMAARLADHLPQAELADVAATLQKGRTRLTHRRFVVGSSRESVAEALRRPDSPRTGTDRDLAFVFPGQGAQYPGMGAGLYATPGVFRDTVDTCADILRPLLGIDLRDALYGDGPSLDETWLTQPALFVTEYALARMLIARGVSATAYAGHSIGEYVAACLSGVFSLEDGLRLVAARGRLLQDLPAGAMLAVALPEHDVLDLVGGDVSLAVVNGPSACVLAGPRAALEPVAAQLEARDVGRRWLRTSHAFHSAMVEPAVDGLLAEASRVTWHAPERPYLSNTTGTWITAQQATDPHYWATHLRRPVRFADCAAELVRAGLITAEVGPGNSLSKVIRQSSSHQSSGDAVPMMRRGTDDVTTLLSGIGGVWAAGAPVDWTAFGEGQPGRRVPLPTYPFERKSFWLAAGTTRSVGAPAPAAAISPATVTAPVVTSAVELTDDESRIAAVWTELLGVPDVQPDANFFDLGGDSLLATQVVSRLRSRFGMTVPIEAVFEHPTVRGMTAAVTRAVTTERPAATPEPARRTGPIPATPIPATPIPATPVQRRMWFLDQAHDQPAAYTVLNAMDLHGELDTTALFEALRDVVRRHEALRTVFQAPEGEPLQVIRDEVPVELDVVEVPAADVDDVLRAAARQPFDLAEGPLFRFRLLRVAEHHHVLALAVHHIVCDSWSFGVLHHELAVLYDAHRAGKPSPLPPAVQYADCAENDYLVSDLDYWRRQLAGVPDGIDLPTTGARPPVQTFDGAVATRVLSPQLTSRLRTLAGAHGATMYMAVLTALQTLLYRYSGETDICVGSPVAGRMRDEQEQVVGCFLNTLVLRSQVDGAASFAEHLAAVRSTALGAFAHQAPPFQRVVEELNPPKDPSRNPLFQVLFNLLNTPGDGLALTGLRTTYRPVHLGVSQVDLGLIVFESDAGLDCRLEYNTDLFAPAVAQRMLGHLERVLAEVTANPAVALDEIDLLTAAEAGLGLTAGDDPAGAPPDCALHELVRRQVERTPDRIAVTCGPKSLTYKELDERAERLAGVLRAAGVGTESLVAVALERSVTLSVALLAVLKAGAAYVPLDVDYPAERQRHVLDDSGAAVLLTERKVAERYRQFDTKVVLADDDHPASTAALPTVDGANLAYVIYTSGSTGKPKGVRIEHRSVVNFLHGMRHRLDLDPDDTLVAVTTVAFDISVLELFLPLTCGARVVLATREVAHDPADLAALLVRERATVLQATPATWQLLVSDDWAGRPGLTAVCGGEALPAALAERLVPLVGKLVNVYGPTEATIWATMAEIASGSDPITIGKPLAGVTAQVLDQRLRPVPIGVPGELFLGGACLARDYLGRPEETAKKFVPDPYGAPGGRRYRTGDLARFRDDGSLEFLGRNDNQVKVRGHRIELGEIETRLAEHPAADRAVAVVRGDGAEKAIVAYVTLTGGAAESDAGPDAGQWREHLRGSLPDYMLPSAFVVLPSFPLTPNGKVDRKALPAPPKPTTEPTGAGPRDAFETMLVQRWSELLGVASLGIDDSFFDLGGDSFKAVRAVRDLGVPATVMDLFTNPTIRAFSAHVGGARTQAANTHVRSVLHELTTPRQAELSVVAVPLAAAGALNYKELAAALPRHMSLFAIDPPGHDLSNQTEQALGFDELVERVVDEVKAKVTGPTALYGHCIGGALTMAIARRLEDEGVDLVRVYIGGHFPAPRLPGRYQQLMRKLMPMQRVMSKRRAMEFLRATGLFTEVLDDQEKDFLMRVFIDDTQAGEDFYTDAFHGRGYRKLKAPIVVVVGDGDRATELYQERTSEWMHFSDSVSLHVIPNAGHYFHQHQADQLAALIDEGPGTPVAPPPPADMRAFLLVALGQFVSLIGSGLTTFALGVWVYQRTGSVSLFALVSVMALLPAVVLAPITGALADRWDRRKIMLAADSVSAATALSLVGLLWTDALRGWEIYPLVALGAVAVAFQQPAYRAAVTQLVPKRYYGKANGLAQLGGATGSVLAPMLGGALAIGIGLTGIVVVDLLSFGFALITLALVRFPDRMFRKLEEPFAKEVTGGWRYLVRRPGLMGIIVFTSALNFMFAIVDVVATPLVLDLGSVPTLGLVMSAGGIGLVVGSSVMSVWGGFRRRTTGILSCFGIIGGSMFVMGLAPNSLFPALGLFGAGFGTAVLNAHWSAIVQTKVGLDLQGRVFAANMMISWLMIPIGFGLAGPLVSGVFEPLAASAGHPGRGMAWLVMTAGVLAVLIGVAAWRKRSVRLLEDELPDAIPDPVVVKDKDIIQERAIA</sequence>
<evidence type="ECO:0000256" key="6">
    <source>
        <dbReference type="ARBA" id="ARBA00023098"/>
    </source>
</evidence>
<dbReference type="Gene3D" id="3.30.559.10">
    <property type="entry name" value="Chloramphenicol acetyltransferase-like domain"/>
    <property type="match status" value="2"/>
</dbReference>
<dbReference type="Pfam" id="PF02801">
    <property type="entry name" value="Ketoacyl-synt_C"/>
    <property type="match status" value="1"/>
</dbReference>
<dbReference type="Pfam" id="PF13193">
    <property type="entry name" value="AMP-binding_C"/>
    <property type="match status" value="2"/>
</dbReference>
<dbReference type="CDD" id="cd05930">
    <property type="entry name" value="A_NRPS"/>
    <property type="match status" value="1"/>
</dbReference>
<dbReference type="InterPro" id="IPR045851">
    <property type="entry name" value="AMP-bd_C_sf"/>
</dbReference>
<dbReference type="FunFam" id="3.40.47.10:FF:000042">
    <property type="entry name" value="Polyketide synthase Pks13"/>
    <property type="match status" value="1"/>
</dbReference>
<feature type="domain" description="Carrier" evidence="11">
    <location>
        <begin position="1948"/>
        <end position="2023"/>
    </location>
</feature>
<keyword evidence="6" id="KW-0443">Lipid metabolism</keyword>
<dbReference type="InterPro" id="IPR011701">
    <property type="entry name" value="MFS"/>
</dbReference>
<evidence type="ECO:0000256" key="2">
    <source>
        <dbReference type="ARBA" id="ARBA00022450"/>
    </source>
</evidence>
<keyword evidence="4" id="KW-0808">Transferase</keyword>
<name>A0A4R6SE50_LABRH</name>
<protein>
    <submittedName>
        <fullName evidence="13">Amino acid adenylation domain-containing protein</fullName>
    </submittedName>
</protein>
<dbReference type="Gene3D" id="3.40.50.980">
    <property type="match status" value="4"/>
</dbReference>
<dbReference type="InterPro" id="IPR025110">
    <property type="entry name" value="AMP-bd_C"/>
</dbReference>
<dbReference type="Gene3D" id="3.40.50.1820">
    <property type="entry name" value="alpha/beta hydrolase"/>
    <property type="match status" value="1"/>
</dbReference>
<dbReference type="Pfam" id="PF00550">
    <property type="entry name" value="PP-binding"/>
    <property type="match status" value="3"/>
</dbReference>
<gene>
    <name evidence="13" type="ORF">EV186_103957</name>
</gene>
<dbReference type="InterPro" id="IPR023213">
    <property type="entry name" value="CAT-like_dom_sf"/>
</dbReference>
<dbReference type="SMART" id="SM00825">
    <property type="entry name" value="PKS_KS"/>
    <property type="match status" value="1"/>
</dbReference>
<keyword evidence="10" id="KW-1133">Transmembrane helix</keyword>
<feature type="transmembrane region" description="Helical" evidence="10">
    <location>
        <begin position="3672"/>
        <end position="3692"/>
    </location>
</feature>
<dbReference type="Gene3D" id="3.40.47.10">
    <property type="match status" value="1"/>
</dbReference>
<dbReference type="PROSITE" id="PS52004">
    <property type="entry name" value="KS3_2"/>
    <property type="match status" value="1"/>
</dbReference>
<dbReference type="GO" id="GO:0005829">
    <property type="term" value="C:cytosol"/>
    <property type="evidence" value="ECO:0007669"/>
    <property type="project" value="TreeGrafter"/>
</dbReference>
<dbReference type="InterPro" id="IPR016035">
    <property type="entry name" value="Acyl_Trfase/lysoPLipase"/>
</dbReference>
<evidence type="ECO:0000313" key="14">
    <source>
        <dbReference type="Proteomes" id="UP000295444"/>
    </source>
</evidence>
<dbReference type="GO" id="GO:0044550">
    <property type="term" value="P:secondary metabolite biosynthetic process"/>
    <property type="evidence" value="ECO:0007669"/>
    <property type="project" value="UniProtKB-ARBA"/>
</dbReference>
<dbReference type="Gene3D" id="2.30.38.10">
    <property type="entry name" value="Luciferase, Domain 3"/>
    <property type="match status" value="2"/>
</dbReference>
<dbReference type="Proteomes" id="UP000295444">
    <property type="component" value="Unassembled WGS sequence"/>
</dbReference>
<dbReference type="InterPro" id="IPR032821">
    <property type="entry name" value="PKS_assoc"/>
</dbReference>
<evidence type="ECO:0000256" key="3">
    <source>
        <dbReference type="ARBA" id="ARBA00022553"/>
    </source>
</evidence>
<dbReference type="InterPro" id="IPR001031">
    <property type="entry name" value="Thioesterase"/>
</dbReference>
<keyword evidence="3" id="KW-0597">Phosphoprotein</keyword>
<dbReference type="SUPFAM" id="SSF52151">
    <property type="entry name" value="FabD/lysophospholipase-like"/>
    <property type="match status" value="1"/>
</dbReference>
<feature type="region of interest" description="Disordered" evidence="9">
    <location>
        <begin position="2026"/>
        <end position="2049"/>
    </location>
</feature>
<dbReference type="GO" id="GO:0004315">
    <property type="term" value="F:3-oxoacyl-[acyl-carrier-protein] synthase activity"/>
    <property type="evidence" value="ECO:0007669"/>
    <property type="project" value="InterPro"/>
</dbReference>
<dbReference type="EMBL" id="SNXZ01000003">
    <property type="protein sequence ID" value="TDP97977.1"/>
    <property type="molecule type" value="Genomic_DNA"/>
</dbReference>
<dbReference type="InterPro" id="IPR020806">
    <property type="entry name" value="PKS_PP-bd"/>
</dbReference>
<dbReference type="RefSeq" id="WP_133851099.1">
    <property type="nucleotide sequence ID" value="NZ_SNXZ01000003.1"/>
</dbReference>
<feature type="transmembrane region" description="Helical" evidence="10">
    <location>
        <begin position="3550"/>
        <end position="3571"/>
    </location>
</feature>
<feature type="domain" description="Carrier" evidence="11">
    <location>
        <begin position="970"/>
        <end position="1045"/>
    </location>
</feature>
<dbReference type="Gene3D" id="3.40.366.10">
    <property type="entry name" value="Malonyl-Coenzyme A Acyl Carrier Protein, domain 2"/>
    <property type="match status" value="1"/>
</dbReference>
<dbReference type="Pfam" id="PF00668">
    <property type="entry name" value="Condensation"/>
    <property type="match status" value="2"/>
</dbReference>
<dbReference type="CDD" id="cd19531">
    <property type="entry name" value="LCL_NRPS-like"/>
    <property type="match status" value="2"/>
</dbReference>
<feature type="transmembrane region" description="Helical" evidence="10">
    <location>
        <begin position="3342"/>
        <end position="3368"/>
    </location>
</feature>
<dbReference type="SUPFAM" id="SSF55048">
    <property type="entry name" value="Probable ACP-binding domain of malonyl-CoA ACP transacylase"/>
    <property type="match status" value="1"/>
</dbReference>
<dbReference type="InterPro" id="IPR001242">
    <property type="entry name" value="Condensation_dom"/>
</dbReference>
<evidence type="ECO:0000259" key="12">
    <source>
        <dbReference type="PROSITE" id="PS52004"/>
    </source>
</evidence>
<feature type="transmembrane region" description="Helical" evidence="10">
    <location>
        <begin position="3491"/>
        <end position="3519"/>
    </location>
</feature>
<dbReference type="NCBIfam" id="TIGR01733">
    <property type="entry name" value="AA-adenyl-dom"/>
    <property type="match status" value="2"/>
</dbReference>
<evidence type="ECO:0000256" key="5">
    <source>
        <dbReference type="ARBA" id="ARBA00022832"/>
    </source>
</evidence>
<dbReference type="Pfam" id="PF00698">
    <property type="entry name" value="Acyl_transf_1"/>
    <property type="match status" value="1"/>
</dbReference>
<dbReference type="SUPFAM" id="SSF52777">
    <property type="entry name" value="CoA-dependent acyltransferases"/>
    <property type="match status" value="4"/>
</dbReference>
<feature type="transmembrane region" description="Helical" evidence="10">
    <location>
        <begin position="3712"/>
        <end position="3732"/>
    </location>
</feature>
<feature type="region of interest" description="Disordered" evidence="9">
    <location>
        <begin position="2975"/>
        <end position="2996"/>
    </location>
</feature>
<dbReference type="InterPro" id="IPR010071">
    <property type="entry name" value="AA_adenyl_dom"/>
</dbReference>
<dbReference type="Gene3D" id="3.30.70.3290">
    <property type="match status" value="1"/>
</dbReference>
<evidence type="ECO:0000313" key="13">
    <source>
        <dbReference type="EMBL" id="TDP97977.1"/>
    </source>
</evidence>
<proteinExistence type="inferred from homology"/>
<dbReference type="Pfam" id="PF07690">
    <property type="entry name" value="MFS_1"/>
    <property type="match status" value="1"/>
</dbReference>
<keyword evidence="2" id="KW-0596">Phosphopantetheine</keyword>
<comment type="similarity">
    <text evidence="8">In the C-terminal section; belongs to the NRP synthetase family.</text>
</comment>
<dbReference type="InterPro" id="IPR016036">
    <property type="entry name" value="Malonyl_transacylase_ACP-bd"/>
</dbReference>
<feature type="transmembrane region" description="Helical" evidence="10">
    <location>
        <begin position="3434"/>
        <end position="3454"/>
    </location>
</feature>
<dbReference type="InterPro" id="IPR036736">
    <property type="entry name" value="ACP-like_sf"/>
</dbReference>
<dbReference type="PANTHER" id="PTHR45527">
    <property type="entry name" value="NONRIBOSOMAL PEPTIDE SYNTHETASE"/>
    <property type="match status" value="1"/>
</dbReference>
<dbReference type="SMART" id="SM00827">
    <property type="entry name" value="PKS_AT"/>
    <property type="match status" value="1"/>
</dbReference>
<feature type="compositionally biased region" description="Low complexity" evidence="9">
    <location>
        <begin position="2026"/>
        <end position="2041"/>
    </location>
</feature>
<dbReference type="CDD" id="cd06173">
    <property type="entry name" value="MFS_MefA_like"/>
    <property type="match status" value="1"/>
</dbReference>
<feature type="domain" description="Carrier" evidence="11">
    <location>
        <begin position="2994"/>
        <end position="3065"/>
    </location>
</feature>
<dbReference type="GO" id="GO:0031177">
    <property type="term" value="F:phosphopantetheine binding"/>
    <property type="evidence" value="ECO:0007669"/>
    <property type="project" value="InterPro"/>
</dbReference>
<dbReference type="NCBIfam" id="NF003417">
    <property type="entry name" value="PRK04813.1"/>
    <property type="match status" value="2"/>
</dbReference>
<dbReference type="PROSITE" id="PS50075">
    <property type="entry name" value="CARRIER"/>
    <property type="match status" value="3"/>
</dbReference>
<dbReference type="SUPFAM" id="SSF53901">
    <property type="entry name" value="Thiolase-like"/>
    <property type="match status" value="1"/>
</dbReference>
<dbReference type="FunFam" id="3.30.300.30:FF:000010">
    <property type="entry name" value="Enterobactin synthetase component F"/>
    <property type="match status" value="1"/>
</dbReference>
<dbReference type="PROSITE" id="PS00606">
    <property type="entry name" value="KS3_1"/>
    <property type="match status" value="1"/>
</dbReference>
<dbReference type="GO" id="GO:0006633">
    <property type="term" value="P:fatty acid biosynthetic process"/>
    <property type="evidence" value="ECO:0007669"/>
    <property type="project" value="InterPro"/>
</dbReference>
<reference evidence="13 14" key="1">
    <citation type="submission" date="2019-03" db="EMBL/GenBank/DDBJ databases">
        <title>Genomic Encyclopedia of Type Strains, Phase IV (KMG-IV): sequencing the most valuable type-strain genomes for metagenomic binning, comparative biology and taxonomic classification.</title>
        <authorList>
            <person name="Goeker M."/>
        </authorList>
    </citation>
    <scope>NUCLEOTIDE SEQUENCE [LARGE SCALE GENOMIC DNA]</scope>
    <source>
        <strain evidence="13 14">DSM 45361</strain>
    </source>
</reference>
<feature type="transmembrane region" description="Helical" evidence="10">
    <location>
        <begin position="3615"/>
        <end position="3633"/>
    </location>
</feature>
<dbReference type="Gene3D" id="3.30.300.30">
    <property type="match status" value="2"/>
</dbReference>
<dbReference type="PROSITE" id="PS00455">
    <property type="entry name" value="AMP_BINDING"/>
    <property type="match status" value="2"/>
</dbReference>
<evidence type="ECO:0000256" key="10">
    <source>
        <dbReference type="SAM" id="Phobius"/>
    </source>
</evidence>
<dbReference type="OrthoDB" id="5478077at2"/>
<dbReference type="Gene3D" id="1.10.1200.10">
    <property type="entry name" value="ACP-like"/>
    <property type="match status" value="3"/>
</dbReference>
<dbReference type="InterPro" id="IPR036259">
    <property type="entry name" value="MFS_trans_sf"/>
</dbReference>
<dbReference type="InterPro" id="IPR009081">
    <property type="entry name" value="PP-bd_ACP"/>
</dbReference>
<feature type="domain" description="Ketosynthase family 3 (KS3)" evidence="12">
    <location>
        <begin position="1058"/>
        <end position="1484"/>
    </location>
</feature>
<evidence type="ECO:0000259" key="11">
    <source>
        <dbReference type="PROSITE" id="PS50075"/>
    </source>
</evidence>
<evidence type="ECO:0000256" key="7">
    <source>
        <dbReference type="ARBA" id="ARBA00023268"/>
    </source>
</evidence>
<dbReference type="Pfam" id="PF16197">
    <property type="entry name" value="KAsynt_C_assoc"/>
    <property type="match status" value="1"/>
</dbReference>
<dbReference type="Pfam" id="PF00975">
    <property type="entry name" value="Thioesterase"/>
    <property type="match status" value="1"/>
</dbReference>
<keyword evidence="14" id="KW-1185">Reference proteome</keyword>
<keyword evidence="10" id="KW-0472">Membrane</keyword>